<dbReference type="GO" id="GO:0005667">
    <property type="term" value="C:transcription regulator complex"/>
    <property type="evidence" value="ECO:0007669"/>
    <property type="project" value="TreeGrafter"/>
</dbReference>
<dbReference type="OrthoDB" id="9982951at2759"/>
<dbReference type="Proteomes" id="UP000006671">
    <property type="component" value="Unassembled WGS sequence"/>
</dbReference>
<dbReference type="OMA" id="ETREQFY"/>
<comment type="subcellular location">
    <subcellularLocation>
        <location evidence="1">Nucleus</location>
    </subcellularLocation>
</comment>
<dbReference type="EMBL" id="GG738852">
    <property type="protein sequence ID" value="EFC48231.1"/>
    <property type="molecule type" value="Genomic_DNA"/>
</dbReference>
<dbReference type="VEuPathDB" id="AmoebaDB:NAEGRDRAFT_64052"/>
<evidence type="ECO:0000256" key="4">
    <source>
        <dbReference type="ARBA" id="ARBA00023163"/>
    </source>
</evidence>
<dbReference type="InParanoid" id="D2V587"/>
<evidence type="ECO:0000256" key="6">
    <source>
        <dbReference type="SAM" id="MobiDB-lite"/>
    </source>
</evidence>
<dbReference type="Pfam" id="PF11573">
    <property type="entry name" value="Med23"/>
    <property type="match status" value="1"/>
</dbReference>
<evidence type="ECO:0000313" key="8">
    <source>
        <dbReference type="Proteomes" id="UP000006671"/>
    </source>
</evidence>
<evidence type="ECO:0000256" key="3">
    <source>
        <dbReference type="ARBA" id="ARBA00023015"/>
    </source>
</evidence>
<evidence type="ECO:0000256" key="5">
    <source>
        <dbReference type="ARBA" id="ARBA00023242"/>
    </source>
</evidence>
<comment type="similarity">
    <text evidence="2">Belongs to the Mediator complex subunit 23 family.</text>
</comment>
<dbReference type="STRING" id="5762.D2V587"/>
<organism evidence="8">
    <name type="scientific">Naegleria gruberi</name>
    <name type="common">Amoeba</name>
    <dbReference type="NCBI Taxonomy" id="5762"/>
    <lineage>
        <taxon>Eukaryota</taxon>
        <taxon>Discoba</taxon>
        <taxon>Heterolobosea</taxon>
        <taxon>Tetramitia</taxon>
        <taxon>Eutetramitia</taxon>
        <taxon>Vahlkampfiidae</taxon>
        <taxon>Naegleria</taxon>
    </lineage>
</organism>
<dbReference type="KEGG" id="ngr:NAEGRDRAFT_64052"/>
<protein>
    <submittedName>
        <fullName evidence="7">Predicted protein</fullName>
    </submittedName>
</protein>
<reference evidence="7 8" key="1">
    <citation type="journal article" date="2010" name="Cell">
        <title>The genome of Naegleria gruberi illuminates early eukaryotic versatility.</title>
        <authorList>
            <person name="Fritz-Laylin L.K."/>
            <person name="Prochnik S.E."/>
            <person name="Ginger M.L."/>
            <person name="Dacks J.B."/>
            <person name="Carpenter M.L."/>
            <person name="Field M.C."/>
            <person name="Kuo A."/>
            <person name="Paredez A."/>
            <person name="Chapman J."/>
            <person name="Pham J."/>
            <person name="Shu S."/>
            <person name="Neupane R."/>
            <person name="Cipriano M."/>
            <person name="Mancuso J."/>
            <person name="Tu H."/>
            <person name="Salamov A."/>
            <person name="Lindquist E."/>
            <person name="Shapiro H."/>
            <person name="Lucas S."/>
            <person name="Grigoriev I.V."/>
            <person name="Cande W.Z."/>
            <person name="Fulton C."/>
            <person name="Rokhsar D.S."/>
            <person name="Dawson S.C."/>
        </authorList>
    </citation>
    <scope>NUCLEOTIDE SEQUENCE [LARGE SCALE GENOMIC DNA]</scope>
    <source>
        <strain evidence="7 8">NEG-M</strain>
    </source>
</reference>
<dbReference type="GO" id="GO:0006357">
    <property type="term" value="P:regulation of transcription by RNA polymerase II"/>
    <property type="evidence" value="ECO:0007669"/>
    <property type="project" value="TreeGrafter"/>
</dbReference>
<feature type="region of interest" description="Disordered" evidence="6">
    <location>
        <begin position="1"/>
        <end position="34"/>
    </location>
</feature>
<keyword evidence="8" id="KW-1185">Reference proteome</keyword>
<keyword evidence="4" id="KW-0804">Transcription</keyword>
<feature type="compositionally biased region" description="Polar residues" evidence="6">
    <location>
        <begin position="1"/>
        <end position="14"/>
    </location>
</feature>
<name>D2V587_NAEGR</name>
<dbReference type="GO" id="GO:0010628">
    <property type="term" value="P:positive regulation of gene expression"/>
    <property type="evidence" value="ECO:0007669"/>
    <property type="project" value="TreeGrafter"/>
</dbReference>
<gene>
    <name evidence="7" type="ORF">NAEGRDRAFT_64052</name>
</gene>
<evidence type="ECO:0000256" key="2">
    <source>
        <dbReference type="ARBA" id="ARBA00010222"/>
    </source>
</evidence>
<evidence type="ECO:0000313" key="7">
    <source>
        <dbReference type="EMBL" id="EFC48231.1"/>
    </source>
</evidence>
<dbReference type="GO" id="GO:0016592">
    <property type="term" value="C:mediator complex"/>
    <property type="evidence" value="ECO:0007669"/>
    <property type="project" value="TreeGrafter"/>
</dbReference>
<proteinExistence type="inferred from homology"/>
<keyword evidence="5" id="KW-0539">Nucleus</keyword>
<dbReference type="GeneID" id="8861470"/>
<evidence type="ECO:0000256" key="1">
    <source>
        <dbReference type="ARBA" id="ARBA00004123"/>
    </source>
</evidence>
<dbReference type="PANTHER" id="PTHR12691:SF10">
    <property type="entry name" value="MEDIATOR OF RNA POLYMERASE II TRANSCRIPTION SUBUNIT 23"/>
    <property type="match status" value="1"/>
</dbReference>
<dbReference type="RefSeq" id="XP_002680975.1">
    <property type="nucleotide sequence ID" value="XM_002680929.1"/>
</dbReference>
<keyword evidence="3" id="KW-0805">Transcription regulation</keyword>
<accession>D2V587</accession>
<sequence length="1675" mass="194058">MLPSSSLTNGGSHHSNFSDDNNGGGKDDSTGFPNYIKSSEQKRLRVTSLDVVDEYSTNWNTPGDEMVTTTYKRSIISPFLIYLIKSSGLILDFPDQVLFGPIPKSSLLLGPNSVTKPTANTCLLEFLRQEQVDFKSFLPPFLSLFFKSIKEQPGHFSSIATFTKMNEKVDSYEYDEMQDVFVNGFRNSPYEFNPNNTVQPNEVDTVFDFLHDCITHECIGTVSCSAYFVITELVKIMSEMPKTVKSDYDIEICKRYLSFINNMFKSICTYSIKFATQSASRKSDEHLILETLVVVFRVMIMFLSTNHRSCNGRDEELKHIVNDLVYRVASMMPFYKLMNLVHSLTTKHVATQFPLSIIQDLKVKTQKLRKMLSMCCENARSIVFLQHLPVCDYSHAMQYNGSSSKNDINFKFGLFTPKRGSTEWIRKVQRLSSALSQHICCDAFEVIPALDKKFQYNTEKKNQEELEKCKTNFTKEMLHEAVVLRVLQLLDEKDMYPAAENIFTDVSKGIIGKWILLANQMYAFITRKVMLNMRIVLFGEDELSDSTTLHHKGNFINISKDPTVEASYQLLSIRKCVELYGDHMKDHFIIWLLLQVHPVLEAKRFFDDPLCEREFIKLVQELKDKNYTKWRPSEEELINTHYSYILLRRLNKDDQAHIKEFEEWRNTYGKNLYNLDEIGLKRLFLLSSYFTKPSSDFLIDFLKKPDLVESIKTIPNDSGKIELFYPFEGKIVPLSVNMILVLSVHARHRLFDSLCDSLKNLTPPQPKTDGGNSQPTTTDNFTEAYIPPAIVETLSRTLYCLPFAVNNFKDLLEGKTRSNHCNYVFLEIINFRLMRYLRYFGGDIFFHLYIEIYLAIGNTTLENNHHRLYLLLENFCIKAMLYLITDSKRVVHFFDKNASKLPPEKISETFKRTLISACMKVFKLSPIKLTNLDKSKKVLQRLVSVCGKTVEEFGKLTSKTRLYPDFIKTSFENIKITETEAPSTVAQQKNDPKKPEDPKEILKKVENLCDSFWDKRDKVSTMKNLENIPHSNYLLCAIWSRVFEKEFSKEKVAFWKKWIPMLLPPRLLVDSVYKMINHVLDEFLSEENESGDQDESIFVKVKQVSSTLTKLIWEFEFLPLETVCLALIDRAKNEDPNLSNKPTEDSTEKKAIEHKYAHNILLLIITDNQFSKRVDLFLDLNRNPNLFDVNDNFTAHHKYHSQYPEGFGAMKTDDFLNANPSYYNNICLRMIPILDLICRRLCELNLFDFLRQILDKYGGLFAYHDYPMTFVKELLLYYVDLPIEIKEMLFTIICKNEKYLLSDMDASFSAVAKSHFGISVDDSNFIKKTGKTYIDQTFDLHYFLTLITNISEVLPTIQEPRANHTYINPKHIFYEFSNTFELRLNAGIIEVMCLPLTLQEIISKLVDCLIQNTSVCPPHQLFKCSYTTGLFLASLPNYSTPTSPSVSDCLFAILMHFLHANPHPLLVNDLENTHEMGKVVKTPSECLLCILQTFLYSSGHESFISLRKFLAKARKSQTSKLETREQFYMVCRLLAPFIPKLHSDKWTNSDSGPAQDKEMKILLESSFQELVLLFLTIEWDVCPEIILAKKRKYSTVATSLFKQNDGDISEDEMLEQILYFFQHLFHILYSTSPPSRQQFLTSFYKELDKCTNTALKVRLRIIFTQKEVVVEPEKP</sequence>
<dbReference type="InterPro" id="IPR021629">
    <property type="entry name" value="Mediator_Med23"/>
</dbReference>
<dbReference type="PANTHER" id="PTHR12691">
    <property type="entry name" value="MEDIATOR OF RNA POLYMERASE II TRANSCRIPTION SUBUNIT 23"/>
    <property type="match status" value="1"/>
</dbReference>
<dbReference type="eggNOG" id="KOG1883">
    <property type="taxonomic scope" value="Eukaryota"/>
</dbReference>